<proteinExistence type="predicted"/>
<evidence type="ECO:0000313" key="4">
    <source>
        <dbReference type="Proteomes" id="UP000714275"/>
    </source>
</evidence>
<gene>
    <name evidence="3" type="ORF">EV702DRAFT_1041348</name>
</gene>
<protein>
    <submittedName>
        <fullName evidence="3">Uncharacterized protein</fullName>
    </submittedName>
</protein>
<name>A0A9P7A4X5_9AGAM</name>
<dbReference type="OrthoDB" id="10504076at2759"/>
<dbReference type="EMBL" id="JABBWD010000003">
    <property type="protein sequence ID" value="KAG1782530.1"/>
    <property type="molecule type" value="Genomic_DNA"/>
</dbReference>
<dbReference type="Proteomes" id="UP000714275">
    <property type="component" value="Unassembled WGS sequence"/>
</dbReference>
<sequence>MAPQLGVVCRAVASGSTTGGVSKAAVAILVVVLILVGLFMTYHWWRPAIPIRSFYMWMLCFVTITKECEHNRHGEECRHGGINNCANITSFPPSDPAAIHRTECNHSWECYSECTVSCWLLETEMEMETVMMLDMASVSISSPSEPAAGSSAPMPAAANGAKTSASQAVPPADCDSFRCPEASEIESASFLEMMDVRKTE</sequence>
<keyword evidence="2" id="KW-0472">Membrane</keyword>
<evidence type="ECO:0000256" key="2">
    <source>
        <dbReference type="SAM" id="Phobius"/>
    </source>
</evidence>
<organism evidence="3 4">
    <name type="scientific">Suillus placidus</name>
    <dbReference type="NCBI Taxonomy" id="48579"/>
    <lineage>
        <taxon>Eukaryota</taxon>
        <taxon>Fungi</taxon>
        <taxon>Dikarya</taxon>
        <taxon>Basidiomycota</taxon>
        <taxon>Agaricomycotina</taxon>
        <taxon>Agaricomycetes</taxon>
        <taxon>Agaricomycetidae</taxon>
        <taxon>Boletales</taxon>
        <taxon>Suillineae</taxon>
        <taxon>Suillaceae</taxon>
        <taxon>Suillus</taxon>
    </lineage>
</organism>
<keyword evidence="2" id="KW-0812">Transmembrane</keyword>
<dbReference type="AlphaFoldDB" id="A0A9P7A4X5"/>
<feature type="transmembrane region" description="Helical" evidence="2">
    <location>
        <begin position="24"/>
        <end position="45"/>
    </location>
</feature>
<evidence type="ECO:0000256" key="1">
    <source>
        <dbReference type="SAM" id="MobiDB-lite"/>
    </source>
</evidence>
<evidence type="ECO:0000313" key="3">
    <source>
        <dbReference type="EMBL" id="KAG1782530.1"/>
    </source>
</evidence>
<feature type="compositionally biased region" description="Low complexity" evidence="1">
    <location>
        <begin position="144"/>
        <end position="158"/>
    </location>
</feature>
<keyword evidence="2" id="KW-1133">Transmembrane helix</keyword>
<keyword evidence="4" id="KW-1185">Reference proteome</keyword>
<reference evidence="3" key="1">
    <citation type="journal article" date="2020" name="New Phytol.">
        <title>Comparative genomics reveals dynamic genome evolution in host specialist ectomycorrhizal fungi.</title>
        <authorList>
            <person name="Lofgren L.A."/>
            <person name="Nguyen N.H."/>
            <person name="Vilgalys R."/>
            <person name="Ruytinx J."/>
            <person name="Liao H.L."/>
            <person name="Branco S."/>
            <person name="Kuo A."/>
            <person name="LaButti K."/>
            <person name="Lipzen A."/>
            <person name="Andreopoulos W."/>
            <person name="Pangilinan J."/>
            <person name="Riley R."/>
            <person name="Hundley H."/>
            <person name="Na H."/>
            <person name="Barry K."/>
            <person name="Grigoriev I.V."/>
            <person name="Stajich J.E."/>
            <person name="Kennedy P.G."/>
        </authorList>
    </citation>
    <scope>NUCLEOTIDE SEQUENCE</scope>
    <source>
        <strain evidence="3">DOB743</strain>
    </source>
</reference>
<accession>A0A9P7A4X5</accession>
<comment type="caution">
    <text evidence="3">The sequence shown here is derived from an EMBL/GenBank/DDBJ whole genome shotgun (WGS) entry which is preliminary data.</text>
</comment>
<feature type="region of interest" description="Disordered" evidence="1">
    <location>
        <begin position="144"/>
        <end position="170"/>
    </location>
</feature>